<keyword evidence="2" id="KW-1185">Reference proteome</keyword>
<dbReference type="OrthoDB" id="28156at2157"/>
<dbReference type="Proteomes" id="UP000002595">
    <property type="component" value="Chromosome"/>
</dbReference>
<dbReference type="RefSeq" id="WP_011763461.1">
    <property type="nucleotide sequence ID" value="NC_008701.1"/>
</dbReference>
<dbReference type="HOGENOM" id="CLU_1709200_0_0_2"/>
<dbReference type="AlphaFoldDB" id="A1RVA4"/>
<proteinExistence type="predicted"/>
<dbReference type="EMBL" id="CP000504">
    <property type="protein sequence ID" value="ABL88886.1"/>
    <property type="molecule type" value="Genomic_DNA"/>
</dbReference>
<evidence type="ECO:0000313" key="2">
    <source>
        <dbReference type="Proteomes" id="UP000002595"/>
    </source>
</evidence>
<reference evidence="1" key="1">
    <citation type="submission" date="2006-12" db="EMBL/GenBank/DDBJ databases">
        <title>Complete sequence of Pyrobaculum islandicum DSM 4184.</title>
        <authorList>
            <person name="Copeland A."/>
            <person name="Lucas S."/>
            <person name="Lapidus A."/>
            <person name="Barry K."/>
            <person name="Detter J.C."/>
            <person name="Glavina del Rio T."/>
            <person name="Dalin E."/>
            <person name="Tice H."/>
            <person name="Pitluck S."/>
            <person name="Meincke L."/>
            <person name="Brettin T."/>
            <person name="Bruce D."/>
            <person name="Han C."/>
            <person name="Tapia R."/>
            <person name="Gilna P."/>
            <person name="Schmutz J."/>
            <person name="Larimer F."/>
            <person name="Land M."/>
            <person name="Hauser L."/>
            <person name="Kyrpides N."/>
            <person name="Mikhailova N."/>
            <person name="Cozen A.E."/>
            <person name="Fitz-Gibbon S.T."/>
            <person name="House C.H."/>
            <person name="Saltikov C."/>
            <person name="Lowe T."/>
            <person name="Richardson P."/>
        </authorList>
    </citation>
    <scope>NUCLEOTIDE SEQUENCE [LARGE SCALE GENOMIC DNA]</scope>
    <source>
        <strain evidence="1">DSM 4184</strain>
    </source>
</reference>
<protein>
    <submittedName>
        <fullName evidence="1">Uncharacterized protein</fullName>
    </submittedName>
</protein>
<dbReference type="GeneID" id="4617110"/>
<dbReference type="eggNOG" id="arCOG05538">
    <property type="taxonomic scope" value="Archaea"/>
</dbReference>
<dbReference type="KEGG" id="pis:Pisl_1735"/>
<gene>
    <name evidence="1" type="ordered locus">Pisl_1735</name>
</gene>
<name>A1RVA4_PYRIL</name>
<organism evidence="1 2">
    <name type="scientific">Pyrobaculum islandicum (strain DSM 4184 / JCM 9189 / GEO3)</name>
    <dbReference type="NCBI Taxonomy" id="384616"/>
    <lineage>
        <taxon>Archaea</taxon>
        <taxon>Thermoproteota</taxon>
        <taxon>Thermoprotei</taxon>
        <taxon>Thermoproteales</taxon>
        <taxon>Thermoproteaceae</taxon>
        <taxon>Pyrobaculum</taxon>
    </lineage>
</organism>
<evidence type="ECO:0000313" key="1">
    <source>
        <dbReference type="EMBL" id="ABL88886.1"/>
    </source>
</evidence>
<sequence>MHIEIRDPSLVERLRRLLPRPDAPFDDVIVKLLEQPCKLRLKEIVEEVIVATNWDARVARAVEETLSRILGDLDKKMAHSVERAVKEALRYVQIGAVEVGGGWDAVIREAMKRPDGCLTFAEIRKYYGKNLNSVMLRKKGFIQKERGVWCWPREVGQ</sequence>
<accession>A1RVA4</accession>